<gene>
    <name evidence="9" type="ORF">NMOB1V02_LOCUS12133</name>
</gene>
<keyword evidence="3 7" id="KW-0813">Transport</keyword>
<feature type="transmembrane region" description="Helical" evidence="7">
    <location>
        <begin position="339"/>
        <end position="358"/>
    </location>
</feature>
<dbReference type="PANTHER" id="PTHR11958">
    <property type="entry name" value="SODIUM/DICARBOXYLATE SYMPORTER-RELATED"/>
    <property type="match status" value="1"/>
</dbReference>
<feature type="non-terminal residue" evidence="9">
    <location>
        <position position="1"/>
    </location>
</feature>
<keyword evidence="6 7" id="KW-0472">Membrane</keyword>
<protein>
    <recommendedName>
        <fullName evidence="7">Amino acid transporter</fullName>
    </recommendedName>
</protein>
<name>A0A7R9BZS1_9CRUS</name>
<comment type="caution">
    <text evidence="7">Lacks conserved residue(s) required for the propagation of feature annotation.</text>
</comment>
<evidence type="ECO:0000256" key="8">
    <source>
        <dbReference type="SAM" id="MobiDB-lite"/>
    </source>
</evidence>
<dbReference type="PRINTS" id="PR00173">
    <property type="entry name" value="EDTRNSPORT"/>
</dbReference>
<feature type="compositionally biased region" description="Low complexity" evidence="8">
    <location>
        <begin position="66"/>
        <end position="79"/>
    </location>
</feature>
<dbReference type="EMBL" id="CAJPEX010008591">
    <property type="protein sequence ID" value="CAG0924680.1"/>
    <property type="molecule type" value="Genomic_DNA"/>
</dbReference>
<keyword evidence="4 7" id="KW-0812">Transmembrane</keyword>
<dbReference type="PANTHER" id="PTHR11958:SF63">
    <property type="entry name" value="AMINO ACID TRANSPORTER"/>
    <property type="match status" value="1"/>
</dbReference>
<dbReference type="InterPro" id="IPR050746">
    <property type="entry name" value="DAACS"/>
</dbReference>
<evidence type="ECO:0000313" key="9">
    <source>
        <dbReference type="EMBL" id="CAD7284528.1"/>
    </source>
</evidence>
<dbReference type="OrthoDB" id="5877963at2759"/>
<feature type="compositionally biased region" description="Polar residues" evidence="8">
    <location>
        <begin position="103"/>
        <end position="113"/>
    </location>
</feature>
<feature type="transmembrane region" description="Helical" evidence="7">
    <location>
        <begin position="262"/>
        <end position="283"/>
    </location>
</feature>
<evidence type="ECO:0000256" key="6">
    <source>
        <dbReference type="ARBA" id="ARBA00023136"/>
    </source>
</evidence>
<dbReference type="AlphaFoldDB" id="A0A7R9BZS1"/>
<keyword evidence="5 7" id="KW-1133">Transmembrane helix</keyword>
<feature type="compositionally biased region" description="Acidic residues" evidence="8">
    <location>
        <begin position="188"/>
        <end position="206"/>
    </location>
</feature>
<dbReference type="InterPro" id="IPR036458">
    <property type="entry name" value="Na:dicarbo_symporter_sf"/>
</dbReference>
<dbReference type="GO" id="GO:0005886">
    <property type="term" value="C:plasma membrane"/>
    <property type="evidence" value="ECO:0007669"/>
    <property type="project" value="TreeGrafter"/>
</dbReference>
<comment type="subcellular location">
    <subcellularLocation>
        <location evidence="1 7">Membrane</location>
        <topology evidence="1 7">Multi-pass membrane protein</topology>
    </subcellularLocation>
</comment>
<dbReference type="GO" id="GO:0005313">
    <property type="term" value="F:L-glutamate transmembrane transporter activity"/>
    <property type="evidence" value="ECO:0007669"/>
    <property type="project" value="TreeGrafter"/>
</dbReference>
<feature type="compositionally biased region" description="Polar residues" evidence="8">
    <location>
        <begin position="141"/>
        <end position="152"/>
    </location>
</feature>
<organism evidence="9">
    <name type="scientific">Notodromas monacha</name>
    <dbReference type="NCBI Taxonomy" id="399045"/>
    <lineage>
        <taxon>Eukaryota</taxon>
        <taxon>Metazoa</taxon>
        <taxon>Ecdysozoa</taxon>
        <taxon>Arthropoda</taxon>
        <taxon>Crustacea</taxon>
        <taxon>Oligostraca</taxon>
        <taxon>Ostracoda</taxon>
        <taxon>Podocopa</taxon>
        <taxon>Podocopida</taxon>
        <taxon>Cypridocopina</taxon>
        <taxon>Cypridoidea</taxon>
        <taxon>Cyprididae</taxon>
        <taxon>Notodromas</taxon>
    </lineage>
</organism>
<evidence type="ECO:0000256" key="7">
    <source>
        <dbReference type="RuleBase" id="RU361216"/>
    </source>
</evidence>
<dbReference type="Proteomes" id="UP000678499">
    <property type="component" value="Unassembled WGS sequence"/>
</dbReference>
<evidence type="ECO:0000313" key="10">
    <source>
        <dbReference type="Proteomes" id="UP000678499"/>
    </source>
</evidence>
<keyword evidence="10" id="KW-1185">Reference proteome</keyword>
<dbReference type="Pfam" id="PF00375">
    <property type="entry name" value="SDF"/>
    <property type="match status" value="1"/>
</dbReference>
<evidence type="ECO:0000256" key="4">
    <source>
        <dbReference type="ARBA" id="ARBA00022692"/>
    </source>
</evidence>
<evidence type="ECO:0000256" key="2">
    <source>
        <dbReference type="ARBA" id="ARBA00006148"/>
    </source>
</evidence>
<sequence length="418" mass="43884">VVVGHWQPTAAHALANGRQNVRAFNVDDQLDIATTFLPQHLANALPIRAANRGRQPHQPESLQLQRASRSRTSTGGSRRALVKSGQANPRIVSSTSRSRRPGNNRNDVASPSTDYVLVSTEEDLVNQRRRKKEAEDLISPSADSTRHSSSVVALSPDDTNKSRSRSALSHDALSGPRPSSGGGGGCDGDGDGGDADADEEDDDEDGQGGGVRLVVIRGRGSSTSVPGGGGSRVAAVLGGGGGGGGSGGDGTMKCPTWLRKNALTLATVSGVLGGVAFGFMLRASREERWTPREAMYVSYVGELFLRMLKCLILPLIVSSLVSAVSGLDLSLSGKIGMRAVAYYMLTTVMAVILGLILVSTIHPGQGNADDIHREGGVRNITTADTLMDLVRNVFPPNYILHGGSLFMCCASDNGLFRS</sequence>
<dbReference type="SUPFAM" id="SSF118215">
    <property type="entry name" value="Proton glutamate symport protein"/>
    <property type="match status" value="1"/>
</dbReference>
<feature type="compositionally biased region" description="Polar residues" evidence="8">
    <location>
        <begin position="85"/>
        <end position="96"/>
    </location>
</feature>
<keyword evidence="7" id="KW-0769">Symport</keyword>
<evidence type="ECO:0000256" key="3">
    <source>
        <dbReference type="ARBA" id="ARBA00022448"/>
    </source>
</evidence>
<comment type="similarity">
    <text evidence="2 7">Belongs to the dicarboxylate/amino acid:cation symporter (DAACS) (TC 2.A.23) family.</text>
</comment>
<dbReference type="EMBL" id="OA890628">
    <property type="protein sequence ID" value="CAD7284528.1"/>
    <property type="molecule type" value="Genomic_DNA"/>
</dbReference>
<dbReference type="GO" id="GO:0015501">
    <property type="term" value="F:glutamate:sodium symporter activity"/>
    <property type="evidence" value="ECO:0007669"/>
    <property type="project" value="TreeGrafter"/>
</dbReference>
<evidence type="ECO:0000256" key="5">
    <source>
        <dbReference type="ARBA" id="ARBA00022989"/>
    </source>
</evidence>
<dbReference type="Gene3D" id="1.10.3860.10">
    <property type="entry name" value="Sodium:dicarboxylate symporter"/>
    <property type="match status" value="1"/>
</dbReference>
<feature type="transmembrane region" description="Helical" evidence="7">
    <location>
        <begin position="303"/>
        <end position="327"/>
    </location>
</feature>
<proteinExistence type="inferred from homology"/>
<dbReference type="GO" id="GO:0015175">
    <property type="term" value="F:neutral L-amino acid transmembrane transporter activity"/>
    <property type="evidence" value="ECO:0007669"/>
    <property type="project" value="TreeGrafter"/>
</dbReference>
<reference evidence="9" key="1">
    <citation type="submission" date="2020-11" db="EMBL/GenBank/DDBJ databases">
        <authorList>
            <person name="Tran Van P."/>
        </authorList>
    </citation>
    <scope>NUCLEOTIDE SEQUENCE</scope>
</reference>
<evidence type="ECO:0000256" key="1">
    <source>
        <dbReference type="ARBA" id="ARBA00004141"/>
    </source>
</evidence>
<dbReference type="InterPro" id="IPR001991">
    <property type="entry name" value="Na-dicarboxylate_symporter"/>
</dbReference>
<feature type="region of interest" description="Disordered" evidence="8">
    <location>
        <begin position="52"/>
        <end position="210"/>
    </location>
</feature>
<accession>A0A7R9BZS1</accession>